<reference evidence="1 2" key="1">
    <citation type="submission" date="2021-03" db="EMBL/GenBank/DDBJ databases">
        <title>Sequencing the genomes of 1000 actinobacteria strains.</title>
        <authorList>
            <person name="Klenk H.-P."/>
        </authorList>
    </citation>
    <scope>NUCLEOTIDE SEQUENCE [LARGE SCALE GENOMIC DNA]</scope>
    <source>
        <strain evidence="1 2">DSM 41480</strain>
    </source>
</reference>
<dbReference type="EMBL" id="JAGIOH010000001">
    <property type="protein sequence ID" value="MBP2401409.1"/>
    <property type="molecule type" value="Genomic_DNA"/>
</dbReference>
<organism evidence="1 2">
    <name type="scientific">Streptomyces syringium</name>
    <dbReference type="NCBI Taxonomy" id="76729"/>
    <lineage>
        <taxon>Bacteria</taxon>
        <taxon>Bacillati</taxon>
        <taxon>Actinomycetota</taxon>
        <taxon>Actinomycetes</taxon>
        <taxon>Kitasatosporales</taxon>
        <taxon>Streptomycetaceae</taxon>
        <taxon>Streptomyces</taxon>
    </lineage>
</organism>
<dbReference type="Proteomes" id="UP001519291">
    <property type="component" value="Unassembled WGS sequence"/>
</dbReference>
<dbReference type="GeneID" id="91567749"/>
<protein>
    <submittedName>
        <fullName evidence="1">Uncharacterized protein</fullName>
    </submittedName>
</protein>
<dbReference type="RefSeq" id="WP_209513965.1">
    <property type="nucleotide sequence ID" value="NZ_JAGIOH010000001.1"/>
</dbReference>
<proteinExistence type="predicted"/>
<sequence>MPKPAHFESRAQYTCTTGPGEAAPATGHFVAFSRASCLGLDDVTAGEVVHYADGRKSVIEYGSSSALGISGLNAIRLDGKVTEGLGKGQAAHRTLAILDPSSTTKCFVRMPASSSAPRKVQLEIRSV</sequence>
<keyword evidence="2" id="KW-1185">Reference proteome</keyword>
<evidence type="ECO:0000313" key="2">
    <source>
        <dbReference type="Proteomes" id="UP001519291"/>
    </source>
</evidence>
<gene>
    <name evidence="1" type="ORF">JO379_000878</name>
</gene>
<accession>A0ABS4XY12</accession>
<name>A0ABS4XY12_9ACTN</name>
<evidence type="ECO:0000313" key="1">
    <source>
        <dbReference type="EMBL" id="MBP2401409.1"/>
    </source>
</evidence>
<comment type="caution">
    <text evidence="1">The sequence shown here is derived from an EMBL/GenBank/DDBJ whole genome shotgun (WGS) entry which is preliminary data.</text>
</comment>